<protein>
    <submittedName>
        <fullName evidence="5">Lectin receptor kinase</fullName>
    </submittedName>
</protein>
<comment type="caution">
    <text evidence="5">The sequence shown here is derived from an EMBL/GenBank/DDBJ whole genome shotgun (WGS) entry which is preliminary data.</text>
</comment>
<name>A0AAD7LY02_QUISA</name>
<dbReference type="AlphaFoldDB" id="A0AAD7LY02"/>
<dbReference type="EMBL" id="JARAOO010000006">
    <property type="protein sequence ID" value="KAJ7966289.1"/>
    <property type="molecule type" value="Genomic_DNA"/>
</dbReference>
<dbReference type="PANTHER" id="PTHR32401">
    <property type="entry name" value="CONCANAVALIN A-LIKE LECTIN FAMILY PROTEIN"/>
    <property type="match status" value="1"/>
</dbReference>
<dbReference type="GO" id="GO:0030246">
    <property type="term" value="F:carbohydrate binding"/>
    <property type="evidence" value="ECO:0007669"/>
    <property type="project" value="UniProtKB-KW"/>
</dbReference>
<comment type="similarity">
    <text evidence="1">Belongs to the leguminous lectin family.</text>
</comment>
<accession>A0AAD7LY02</accession>
<keyword evidence="3" id="KW-0472">Membrane</keyword>
<sequence>MALIKLATCLYLCNSCCSLFCLLQFFAPFANPLTFNKTRFDVGATDIAYEGDAVPSFQGIELNTLDLFRVGQAIYAEPLQVWDSSSRKLTDFTCQFSFTVDRVNSSDGFAFFLVPVGFQIPPNSAAGHLGLLNSTTKAGVPGNPLVFVEFDTYPNEGFDPPEPHIGINNSSISSLTYARWDVNTRTTIALITYNSTTHNISVVWRSEGDPASMSNSLSYIIDLRDALPERVLMGFTDATGLATELHTIRSWQFTSTMDSKEVIPSPSRKKKGSNTLVIVVVAVSSFVSVVIGLSITWYFVQKWKREDHSSENYGNTSHYIDFDIERGAFPRRFYYQELADATSGFADDRKLGQGGSGQVYKRNIERARPTSCSEENLC</sequence>
<dbReference type="InterPro" id="IPR050258">
    <property type="entry name" value="Leguminous_Lectin"/>
</dbReference>
<dbReference type="Gene3D" id="3.30.200.20">
    <property type="entry name" value="Phosphorylase Kinase, domain 1"/>
    <property type="match status" value="1"/>
</dbReference>
<evidence type="ECO:0000256" key="2">
    <source>
        <dbReference type="ARBA" id="ARBA00022734"/>
    </source>
</evidence>
<evidence type="ECO:0000313" key="6">
    <source>
        <dbReference type="Proteomes" id="UP001163823"/>
    </source>
</evidence>
<keyword evidence="5" id="KW-0418">Kinase</keyword>
<keyword evidence="2" id="KW-0430">Lectin</keyword>
<keyword evidence="5" id="KW-0808">Transferase</keyword>
<gene>
    <name evidence="5" type="ORF">O6P43_015782</name>
</gene>
<keyword evidence="5" id="KW-0675">Receptor</keyword>
<feature type="transmembrane region" description="Helical" evidence="3">
    <location>
        <begin position="276"/>
        <end position="300"/>
    </location>
</feature>
<dbReference type="SUPFAM" id="SSF49899">
    <property type="entry name" value="Concanavalin A-like lectins/glucanases"/>
    <property type="match status" value="1"/>
</dbReference>
<dbReference type="KEGG" id="qsa:O6P43_015782"/>
<keyword evidence="3" id="KW-1133">Transmembrane helix</keyword>
<dbReference type="CDD" id="cd06899">
    <property type="entry name" value="lectin_legume_LecRK_Arcelin_ConA"/>
    <property type="match status" value="1"/>
</dbReference>
<proteinExistence type="inferred from homology"/>
<dbReference type="PANTHER" id="PTHR32401:SF47">
    <property type="entry name" value="LEGUME LECTIN DOMAIN-CONTAINING PROTEIN"/>
    <property type="match status" value="1"/>
</dbReference>
<evidence type="ECO:0000259" key="4">
    <source>
        <dbReference type="Pfam" id="PF00139"/>
    </source>
</evidence>
<organism evidence="5 6">
    <name type="scientific">Quillaja saponaria</name>
    <name type="common">Soap bark tree</name>
    <dbReference type="NCBI Taxonomy" id="32244"/>
    <lineage>
        <taxon>Eukaryota</taxon>
        <taxon>Viridiplantae</taxon>
        <taxon>Streptophyta</taxon>
        <taxon>Embryophyta</taxon>
        <taxon>Tracheophyta</taxon>
        <taxon>Spermatophyta</taxon>
        <taxon>Magnoliopsida</taxon>
        <taxon>eudicotyledons</taxon>
        <taxon>Gunneridae</taxon>
        <taxon>Pentapetalae</taxon>
        <taxon>rosids</taxon>
        <taxon>fabids</taxon>
        <taxon>Fabales</taxon>
        <taxon>Quillajaceae</taxon>
        <taxon>Quillaja</taxon>
    </lineage>
</organism>
<feature type="domain" description="Legume lectin" evidence="4">
    <location>
        <begin position="33"/>
        <end position="261"/>
    </location>
</feature>
<evidence type="ECO:0000313" key="5">
    <source>
        <dbReference type="EMBL" id="KAJ7966289.1"/>
    </source>
</evidence>
<dbReference type="Gene3D" id="2.60.120.200">
    <property type="match status" value="1"/>
</dbReference>
<dbReference type="GO" id="GO:0016301">
    <property type="term" value="F:kinase activity"/>
    <property type="evidence" value="ECO:0007669"/>
    <property type="project" value="UniProtKB-KW"/>
</dbReference>
<keyword evidence="6" id="KW-1185">Reference proteome</keyword>
<evidence type="ECO:0000256" key="1">
    <source>
        <dbReference type="ARBA" id="ARBA00007606"/>
    </source>
</evidence>
<dbReference type="Proteomes" id="UP001163823">
    <property type="component" value="Chromosome 6"/>
</dbReference>
<keyword evidence="3" id="KW-0812">Transmembrane</keyword>
<evidence type="ECO:0000256" key="3">
    <source>
        <dbReference type="SAM" id="Phobius"/>
    </source>
</evidence>
<reference evidence="5" key="1">
    <citation type="journal article" date="2023" name="Science">
        <title>Elucidation of the pathway for biosynthesis of saponin adjuvants from the soapbark tree.</title>
        <authorList>
            <person name="Reed J."/>
            <person name="Orme A."/>
            <person name="El-Demerdash A."/>
            <person name="Owen C."/>
            <person name="Martin L.B.B."/>
            <person name="Misra R.C."/>
            <person name="Kikuchi S."/>
            <person name="Rejzek M."/>
            <person name="Martin A.C."/>
            <person name="Harkess A."/>
            <person name="Leebens-Mack J."/>
            <person name="Louveau T."/>
            <person name="Stephenson M.J."/>
            <person name="Osbourn A."/>
        </authorList>
    </citation>
    <scope>NUCLEOTIDE SEQUENCE</scope>
    <source>
        <strain evidence="5">S10</strain>
    </source>
</reference>
<dbReference type="InterPro" id="IPR001220">
    <property type="entry name" value="Legume_lectin_dom"/>
</dbReference>
<dbReference type="InterPro" id="IPR013320">
    <property type="entry name" value="ConA-like_dom_sf"/>
</dbReference>
<dbReference type="Pfam" id="PF00139">
    <property type="entry name" value="Lectin_legB"/>
    <property type="match status" value="1"/>
</dbReference>